<dbReference type="Pfam" id="PF00149">
    <property type="entry name" value="Metallophos"/>
    <property type="match status" value="1"/>
</dbReference>
<dbReference type="InterPro" id="IPR004843">
    <property type="entry name" value="Calcineurin-like_PHP"/>
</dbReference>
<dbReference type="Gene3D" id="3.60.21.10">
    <property type="match status" value="1"/>
</dbReference>
<reference evidence="2" key="1">
    <citation type="journal article" date="2015" name="Nature">
        <title>Complex archaea that bridge the gap between prokaryotes and eukaryotes.</title>
        <authorList>
            <person name="Spang A."/>
            <person name="Saw J.H."/>
            <person name="Jorgensen S.L."/>
            <person name="Zaremba-Niedzwiedzka K."/>
            <person name="Martijn J."/>
            <person name="Lind A.E."/>
            <person name="van Eijk R."/>
            <person name="Schleper C."/>
            <person name="Guy L."/>
            <person name="Ettema T.J."/>
        </authorList>
    </citation>
    <scope>NUCLEOTIDE SEQUENCE</scope>
</reference>
<dbReference type="PANTHER" id="PTHR12905:SF0">
    <property type="entry name" value="CALCINEURIN-LIKE PHOSPHOESTERASE DOMAIN-CONTAINING PROTEIN"/>
    <property type="match status" value="1"/>
</dbReference>
<evidence type="ECO:0000259" key="1">
    <source>
        <dbReference type="Pfam" id="PF00149"/>
    </source>
</evidence>
<dbReference type="AlphaFoldDB" id="A0A0F9FQD4"/>
<dbReference type="PANTHER" id="PTHR12905">
    <property type="entry name" value="METALLOPHOSPHOESTERASE"/>
    <property type="match status" value="1"/>
</dbReference>
<dbReference type="InterPro" id="IPR029052">
    <property type="entry name" value="Metallo-depent_PP-like"/>
</dbReference>
<dbReference type="SUPFAM" id="SSF56300">
    <property type="entry name" value="Metallo-dependent phosphatases"/>
    <property type="match status" value="1"/>
</dbReference>
<sequence>FTVRPIGETPIGLLGKVVVCISDTHWDHRKLHLPDGDFLICSGDLCMPWHNDLTDYLLWMGNQTHTYKILVAGNHDKLLQNNKDRYLKICKEQGIIYLEDSGIEIKGIKFWGSPWTPKRPRTKNNAFTLSRTELMKKWNMIPADINVLITHCPPYGIGDCNTDFYKGPSYQGGDFGLYKTINRLPQLQLHTFGHQHFGRGLYKGDNGVYFANSAIAIAHDPTAYVFT</sequence>
<organism evidence="2">
    <name type="scientific">marine sediment metagenome</name>
    <dbReference type="NCBI Taxonomy" id="412755"/>
    <lineage>
        <taxon>unclassified sequences</taxon>
        <taxon>metagenomes</taxon>
        <taxon>ecological metagenomes</taxon>
    </lineage>
</organism>
<comment type="caution">
    <text evidence="2">The sequence shown here is derived from an EMBL/GenBank/DDBJ whole genome shotgun (WGS) entry which is preliminary data.</text>
</comment>
<feature type="domain" description="Calcineurin-like phosphoesterase" evidence="1">
    <location>
        <begin position="18"/>
        <end position="196"/>
    </location>
</feature>
<dbReference type="GO" id="GO:0016787">
    <property type="term" value="F:hydrolase activity"/>
    <property type="evidence" value="ECO:0007669"/>
    <property type="project" value="InterPro"/>
</dbReference>
<proteinExistence type="predicted"/>
<dbReference type="InterPro" id="IPR051693">
    <property type="entry name" value="UPF0046_metallophosphoest"/>
</dbReference>
<dbReference type="EMBL" id="LAZR01020564">
    <property type="protein sequence ID" value="KKL88438.1"/>
    <property type="molecule type" value="Genomic_DNA"/>
</dbReference>
<accession>A0A0F9FQD4</accession>
<name>A0A0F9FQD4_9ZZZZ</name>
<gene>
    <name evidence="2" type="ORF">LCGC14_1924680</name>
</gene>
<protein>
    <recommendedName>
        <fullName evidence="1">Calcineurin-like phosphoesterase domain-containing protein</fullName>
    </recommendedName>
</protein>
<evidence type="ECO:0000313" key="2">
    <source>
        <dbReference type="EMBL" id="KKL88438.1"/>
    </source>
</evidence>
<feature type="non-terminal residue" evidence="2">
    <location>
        <position position="1"/>
    </location>
</feature>